<dbReference type="InterPro" id="IPR021456">
    <property type="entry name" value="DUF3107"/>
</dbReference>
<evidence type="ECO:0000313" key="1">
    <source>
        <dbReference type="EMBL" id="RYB91536.1"/>
    </source>
</evidence>
<reference evidence="1 2" key="1">
    <citation type="submission" date="2019-01" db="EMBL/GenBank/DDBJ databases">
        <title>Novel species of Nocardioides.</title>
        <authorList>
            <person name="Liu Q."/>
            <person name="Xin Y.-H."/>
        </authorList>
    </citation>
    <scope>NUCLEOTIDE SEQUENCE [LARGE SCALE GENOMIC DNA]</scope>
    <source>
        <strain evidence="1 2">HLT3-15</strain>
    </source>
</reference>
<sequence length="72" mass="7663">MEVKIGVQNAQRELVLDTDSTPEDVEQHLSDALAGNGVLRLADVKGRTVIVPADKIAYLELGSPTSSAVGFR</sequence>
<comment type="caution">
    <text evidence="1">The sequence shown here is derived from an EMBL/GenBank/DDBJ whole genome shotgun (WGS) entry which is preliminary data.</text>
</comment>
<name>A0A4Q2RSJ2_9ACTN</name>
<protein>
    <submittedName>
        <fullName evidence="1">DUF3107 domain-containing protein</fullName>
    </submittedName>
</protein>
<dbReference type="AlphaFoldDB" id="A0A4Q2RSJ2"/>
<dbReference type="RefSeq" id="WP_129474920.1">
    <property type="nucleotide sequence ID" value="NZ_SDWS01000003.1"/>
</dbReference>
<dbReference type="Pfam" id="PF11305">
    <property type="entry name" value="DUF3107"/>
    <property type="match status" value="1"/>
</dbReference>
<organism evidence="1 2">
    <name type="scientific">Nocardioides glacieisoli</name>
    <dbReference type="NCBI Taxonomy" id="1168730"/>
    <lineage>
        <taxon>Bacteria</taxon>
        <taxon>Bacillati</taxon>
        <taxon>Actinomycetota</taxon>
        <taxon>Actinomycetes</taxon>
        <taxon>Propionibacteriales</taxon>
        <taxon>Nocardioidaceae</taxon>
        <taxon>Nocardioides</taxon>
    </lineage>
</organism>
<dbReference type="Proteomes" id="UP000291838">
    <property type="component" value="Unassembled WGS sequence"/>
</dbReference>
<evidence type="ECO:0000313" key="2">
    <source>
        <dbReference type="Proteomes" id="UP000291838"/>
    </source>
</evidence>
<proteinExistence type="predicted"/>
<dbReference type="OrthoDB" id="3268468at2"/>
<dbReference type="EMBL" id="SDWS01000003">
    <property type="protein sequence ID" value="RYB91536.1"/>
    <property type="molecule type" value="Genomic_DNA"/>
</dbReference>
<keyword evidence="2" id="KW-1185">Reference proteome</keyword>
<gene>
    <name evidence="1" type="ORF">EUA06_09460</name>
</gene>
<accession>A0A4Q2RSJ2</accession>